<dbReference type="EMBL" id="JABMCC010000112">
    <property type="protein sequence ID" value="NUU55917.1"/>
    <property type="molecule type" value="Genomic_DNA"/>
</dbReference>
<evidence type="ECO:0000256" key="3">
    <source>
        <dbReference type="PROSITE-ProRule" id="PRU10055"/>
    </source>
</evidence>
<proteinExistence type="inferred from homology"/>
<protein>
    <submittedName>
        <fullName evidence="6">6-phospho-beta-glucosidase</fullName>
        <ecNumber evidence="6">3.2.1.86</ecNumber>
    </submittedName>
</protein>
<keyword evidence="5 6" id="KW-0378">Hydrolase</keyword>
<dbReference type="PROSITE" id="PS00572">
    <property type="entry name" value="GLYCOSYL_HYDROL_F1_1"/>
    <property type="match status" value="1"/>
</dbReference>
<dbReference type="Gene3D" id="3.20.20.80">
    <property type="entry name" value="Glycosidases"/>
    <property type="match status" value="1"/>
</dbReference>
<dbReference type="GO" id="GO:0008706">
    <property type="term" value="F:6-phospho-beta-glucosidase activity"/>
    <property type="evidence" value="ECO:0007669"/>
    <property type="project" value="UniProtKB-EC"/>
</dbReference>
<dbReference type="Proteomes" id="UP000577724">
    <property type="component" value="Unassembled WGS sequence"/>
</dbReference>
<name>A0ABX2MPD6_9BACL</name>
<dbReference type="PROSITE" id="PS00653">
    <property type="entry name" value="GLYCOSYL_HYDROL_F1_2"/>
    <property type="match status" value="1"/>
</dbReference>
<dbReference type="InterPro" id="IPR001360">
    <property type="entry name" value="Glyco_hydro_1"/>
</dbReference>
<feature type="active site" description="Nucleophile" evidence="3">
    <location>
        <position position="378"/>
    </location>
</feature>
<dbReference type="RefSeq" id="WP_175382409.1">
    <property type="nucleotide sequence ID" value="NZ_CBCRYD010000002.1"/>
</dbReference>
<dbReference type="PANTHER" id="PTHR10353">
    <property type="entry name" value="GLYCOSYL HYDROLASE"/>
    <property type="match status" value="1"/>
</dbReference>
<organism evidence="6 7">
    <name type="scientific">Paenibacillus taichungensis</name>
    <dbReference type="NCBI Taxonomy" id="484184"/>
    <lineage>
        <taxon>Bacteria</taxon>
        <taxon>Bacillati</taxon>
        <taxon>Bacillota</taxon>
        <taxon>Bacilli</taxon>
        <taxon>Bacillales</taxon>
        <taxon>Paenibacillaceae</taxon>
        <taxon>Paenibacillus</taxon>
    </lineage>
</organism>
<reference evidence="6 7" key="1">
    <citation type="submission" date="2020-05" db="EMBL/GenBank/DDBJ databases">
        <title>Genome Sequencing of Type Strains.</title>
        <authorList>
            <person name="Lemaire J.F."/>
            <person name="Inderbitzin P."/>
            <person name="Gregorio O.A."/>
            <person name="Collins S.B."/>
            <person name="Wespe N."/>
            <person name="Knight-Connoni V."/>
        </authorList>
    </citation>
    <scope>NUCLEOTIDE SEQUENCE [LARGE SCALE GENOMIC DNA]</scope>
    <source>
        <strain evidence="6 7">DSM 19942</strain>
    </source>
</reference>
<keyword evidence="2 5" id="KW-0326">Glycosidase</keyword>
<dbReference type="PRINTS" id="PR00131">
    <property type="entry name" value="GLHYDRLASE1"/>
</dbReference>
<accession>A0ABX2MPD6</accession>
<dbReference type="NCBIfam" id="NF007158">
    <property type="entry name" value="PRK09593.1"/>
    <property type="match status" value="1"/>
</dbReference>
<dbReference type="InterPro" id="IPR033132">
    <property type="entry name" value="GH_1_N_CS"/>
</dbReference>
<sequence length="480" mass="54758">MYEKLTAFPEKFLWGGATAANQLEGAYLEGGKGLTTVDLIPTGANRFPIALGNLDSYEPKDGEFYPSHEAIDFYHRYKEDIALFAEMGFKCLRLSVAWARIFPNGDDAEPNEAGLQFYDDVFDELLKYNIEPVVTICHFDVPVHLVETYGGWKNRKMIGFFETYTKTLFDRYKDKVKYWMTFNEINMLLHLPYIGAGIVLQEGENKEQVLYQAAHHELVASALAVKACHEIIPGAQIGCMLAAGMVYPYTSNPDDVWKAMEQDRESFFFIDVQSKGAYPGYTKRFFREHEIVINMQPEDADILMQNTVDYIGFSYYASRCTSTDPEILKDSTEGNVFGSVKNPYLQASEWGWTIDPKGLRITCNQLYDRYGKPLFIVENGLGATDVLLDNDTVEDDYRIDYLNRHFAEMAEAIQDGVELLGYTSWGPIDLVSAGTGEMKKRYGYIYVDRNNDGSGTLRRVKKKSFHWYKEVIANNGAQYF</sequence>
<dbReference type="GeneID" id="97132573"/>
<keyword evidence="7" id="KW-1185">Reference proteome</keyword>
<dbReference type="NCBIfam" id="NF007356">
    <property type="entry name" value="PRK09852.1"/>
    <property type="match status" value="1"/>
</dbReference>
<dbReference type="Pfam" id="PF00232">
    <property type="entry name" value="Glyco_hydro_1"/>
    <property type="match status" value="1"/>
</dbReference>
<evidence type="ECO:0000256" key="2">
    <source>
        <dbReference type="ARBA" id="ARBA00023295"/>
    </source>
</evidence>
<evidence type="ECO:0000313" key="6">
    <source>
        <dbReference type="EMBL" id="NUU55917.1"/>
    </source>
</evidence>
<dbReference type="NCBIfam" id="NF007154">
    <property type="entry name" value="PRK09589.1"/>
    <property type="match status" value="1"/>
</dbReference>
<dbReference type="SUPFAM" id="SSF51445">
    <property type="entry name" value="(Trans)glycosidases"/>
    <property type="match status" value="1"/>
</dbReference>
<comment type="similarity">
    <text evidence="1 4">Belongs to the glycosyl hydrolase 1 family.</text>
</comment>
<evidence type="ECO:0000256" key="4">
    <source>
        <dbReference type="RuleBase" id="RU003690"/>
    </source>
</evidence>
<evidence type="ECO:0000256" key="5">
    <source>
        <dbReference type="RuleBase" id="RU004468"/>
    </source>
</evidence>
<comment type="caution">
    <text evidence="6">The sequence shown here is derived from an EMBL/GenBank/DDBJ whole genome shotgun (WGS) entry which is preliminary data.</text>
</comment>
<dbReference type="InterPro" id="IPR018120">
    <property type="entry name" value="Glyco_hydro_1_AS"/>
</dbReference>
<evidence type="ECO:0000256" key="1">
    <source>
        <dbReference type="ARBA" id="ARBA00010838"/>
    </source>
</evidence>
<dbReference type="InterPro" id="IPR017853">
    <property type="entry name" value="GH"/>
</dbReference>
<gene>
    <name evidence="6" type="primary">ascB</name>
    <name evidence="6" type="ORF">HP548_17725</name>
</gene>
<dbReference type="PANTHER" id="PTHR10353:SF296">
    <property type="entry name" value="6-PHOSPHO-BETA-GLUCOSIDASE"/>
    <property type="match status" value="1"/>
</dbReference>
<dbReference type="EC" id="3.2.1.86" evidence="6"/>
<evidence type="ECO:0000313" key="7">
    <source>
        <dbReference type="Proteomes" id="UP000577724"/>
    </source>
</evidence>